<gene>
    <name evidence="3" type="ORF">CHLRE_10g450200v5</name>
</gene>
<dbReference type="GeneID" id="5724058"/>
<evidence type="ECO:0000256" key="2">
    <source>
        <dbReference type="SAM" id="MobiDB-lite"/>
    </source>
</evidence>
<accession>A0A2K3DB46</accession>
<dbReference type="ExpressionAtlas" id="A0A2K3DB46">
    <property type="expression patterns" value="baseline"/>
</dbReference>
<name>A0A2K3DB46_CHLRE</name>
<comment type="subcellular location">
    <subcellularLocation>
        <location evidence="1">Cytoplasm</location>
        <location evidence="1">Cytoskeleton</location>
        <location evidence="1">Cilium axoneme</location>
    </subcellularLocation>
</comment>
<dbReference type="Gene3D" id="3.80.10.10">
    <property type="entry name" value="Ribonuclease Inhibitor"/>
    <property type="match status" value="1"/>
</dbReference>
<protein>
    <submittedName>
        <fullName evidence="3">Uncharacterized protein</fullName>
    </submittedName>
</protein>
<keyword evidence="4" id="KW-1185">Reference proteome</keyword>
<dbReference type="InterPro" id="IPR032675">
    <property type="entry name" value="LRR_dom_sf"/>
</dbReference>
<reference evidence="3 4" key="1">
    <citation type="journal article" date="2007" name="Science">
        <title>The Chlamydomonas genome reveals the evolution of key animal and plant functions.</title>
        <authorList>
            <person name="Merchant S.S."/>
            <person name="Prochnik S.E."/>
            <person name="Vallon O."/>
            <person name="Harris E.H."/>
            <person name="Karpowicz S.J."/>
            <person name="Witman G.B."/>
            <person name="Terry A."/>
            <person name="Salamov A."/>
            <person name="Fritz-Laylin L.K."/>
            <person name="Marechal-Drouard L."/>
            <person name="Marshall W.F."/>
            <person name="Qu L.H."/>
            <person name="Nelson D.R."/>
            <person name="Sanderfoot A.A."/>
            <person name="Spalding M.H."/>
            <person name="Kapitonov V.V."/>
            <person name="Ren Q."/>
            <person name="Ferris P."/>
            <person name="Lindquist E."/>
            <person name="Shapiro H."/>
            <person name="Lucas S.M."/>
            <person name="Grimwood J."/>
            <person name="Schmutz J."/>
            <person name="Cardol P."/>
            <person name="Cerutti H."/>
            <person name="Chanfreau G."/>
            <person name="Chen C.L."/>
            <person name="Cognat V."/>
            <person name="Croft M.T."/>
            <person name="Dent R."/>
            <person name="Dutcher S."/>
            <person name="Fernandez E."/>
            <person name="Fukuzawa H."/>
            <person name="Gonzalez-Ballester D."/>
            <person name="Gonzalez-Halphen D."/>
            <person name="Hallmann A."/>
            <person name="Hanikenne M."/>
            <person name="Hippler M."/>
            <person name="Inwood W."/>
            <person name="Jabbari K."/>
            <person name="Kalanon M."/>
            <person name="Kuras R."/>
            <person name="Lefebvre P.A."/>
            <person name="Lemaire S.D."/>
            <person name="Lobanov A.V."/>
            <person name="Lohr M."/>
            <person name="Manuell A."/>
            <person name="Meier I."/>
            <person name="Mets L."/>
            <person name="Mittag M."/>
            <person name="Mittelmeier T."/>
            <person name="Moroney J.V."/>
            <person name="Moseley J."/>
            <person name="Napoli C."/>
            <person name="Nedelcu A.M."/>
            <person name="Niyogi K."/>
            <person name="Novoselov S.V."/>
            <person name="Paulsen I.T."/>
            <person name="Pazour G."/>
            <person name="Purton S."/>
            <person name="Ral J.P."/>
            <person name="Riano-Pachon D.M."/>
            <person name="Riekhof W."/>
            <person name="Rymarquis L."/>
            <person name="Schroda M."/>
            <person name="Stern D."/>
            <person name="Umen J."/>
            <person name="Willows R."/>
            <person name="Wilson N."/>
            <person name="Zimmer S.L."/>
            <person name="Allmer J."/>
            <person name="Balk J."/>
            <person name="Bisova K."/>
            <person name="Chen C.J."/>
            <person name="Elias M."/>
            <person name="Gendler K."/>
            <person name="Hauser C."/>
            <person name="Lamb M.R."/>
            <person name="Ledford H."/>
            <person name="Long J.C."/>
            <person name="Minagawa J."/>
            <person name="Page M.D."/>
            <person name="Pan J."/>
            <person name="Pootakham W."/>
            <person name="Roje S."/>
            <person name="Rose A."/>
            <person name="Stahlberg E."/>
            <person name="Terauchi A.M."/>
            <person name="Yang P."/>
            <person name="Ball S."/>
            <person name="Bowler C."/>
            <person name="Dieckmann C.L."/>
            <person name="Gladyshev V.N."/>
            <person name="Green P."/>
            <person name="Jorgensen R."/>
            <person name="Mayfield S."/>
            <person name="Mueller-Roeber B."/>
            <person name="Rajamani S."/>
            <person name="Sayre R.T."/>
            <person name="Brokstein P."/>
            <person name="Dubchak I."/>
            <person name="Goodstein D."/>
            <person name="Hornick L."/>
            <person name="Huang Y.W."/>
            <person name="Jhaveri J."/>
            <person name="Luo Y."/>
            <person name="Martinez D."/>
            <person name="Ngau W.C."/>
            <person name="Otillar B."/>
            <person name="Poliakov A."/>
            <person name="Porter A."/>
            <person name="Szajkowski L."/>
            <person name="Werner G."/>
            <person name="Zhou K."/>
            <person name="Grigoriev I.V."/>
            <person name="Rokhsar D.S."/>
            <person name="Grossman A.R."/>
        </authorList>
    </citation>
    <scope>NUCLEOTIDE SEQUENCE [LARGE SCALE GENOMIC DNA]</scope>
    <source>
        <strain evidence="4">CC-503</strain>
    </source>
</reference>
<feature type="region of interest" description="Disordered" evidence="2">
    <location>
        <begin position="342"/>
        <end position="399"/>
    </location>
</feature>
<dbReference type="Proteomes" id="UP000006906">
    <property type="component" value="Chromosome 10"/>
</dbReference>
<evidence type="ECO:0000313" key="4">
    <source>
        <dbReference type="Proteomes" id="UP000006906"/>
    </source>
</evidence>
<dbReference type="InParanoid" id="A0A2K3DB46"/>
<dbReference type="OrthoDB" id="548090at2759"/>
<organism evidence="3 4">
    <name type="scientific">Chlamydomonas reinhardtii</name>
    <name type="common">Chlamydomonas smithii</name>
    <dbReference type="NCBI Taxonomy" id="3055"/>
    <lineage>
        <taxon>Eukaryota</taxon>
        <taxon>Viridiplantae</taxon>
        <taxon>Chlorophyta</taxon>
        <taxon>core chlorophytes</taxon>
        <taxon>Chlorophyceae</taxon>
        <taxon>CS clade</taxon>
        <taxon>Chlamydomonadales</taxon>
        <taxon>Chlamydomonadaceae</taxon>
        <taxon>Chlamydomonas</taxon>
    </lineage>
</organism>
<dbReference type="RefSeq" id="XP_042920350.1">
    <property type="nucleotide sequence ID" value="XM_043066953.1"/>
</dbReference>
<dbReference type="EMBL" id="CM008971">
    <property type="protein sequence ID" value="PNW77752.1"/>
    <property type="molecule type" value="Genomic_DNA"/>
</dbReference>
<dbReference type="AlphaFoldDB" id="A0A2K3DB46"/>
<feature type="region of interest" description="Disordered" evidence="2">
    <location>
        <begin position="552"/>
        <end position="572"/>
    </location>
</feature>
<feature type="compositionally biased region" description="Low complexity" evidence="2">
    <location>
        <begin position="372"/>
        <end position="389"/>
    </location>
</feature>
<dbReference type="GO" id="GO:0005930">
    <property type="term" value="C:axoneme"/>
    <property type="evidence" value="ECO:0007669"/>
    <property type="project" value="UniProtKB-SubCell"/>
</dbReference>
<dbReference type="KEGG" id="cre:CHLRE_10g450200v5"/>
<sequence length="606" mass="65189">MDENEEELATEKWISWAGSQPPASLRKITSLRLYWSGPETGPVLTASLAACIALWFPNLKELSFEDSPSSVVPEKNAAQLTATIRGGLDRLPQLVKLTLPSWGLLGALDEVQQRRHAYDSGGSAWLGNLMHLDIVANWPDEVTDAMAAGIASLRSLRALRFINNTSQDDELDGAGLLRLFDHVPPSLTTVSFIPLIGTPGPLEAGMDAVFEGGQLKEVALVVDEEDMFRSIPLWKVGEAAIQLLLPHLRAKDSMLRRLVVRRLLLPATVHHARMQATDQQLDAITELLKRCWNVEVQEVMIRGTTSHLPALMEAAELLGPPQVLRLRTIYNYDLRVPLLQPATPAGQDAKWPGRGAAADSARTGPGDSSLAQQPLQQPQEQQPQVQQPPSGLPLALSTPPQAVVARATQRLLAHPQIEQPNADESRTLPETARLLVLRGSLVAGLAQAPEVVDGWVKWLAQAAAAPAKRRHGQYQVVPRALGGPVLLLQADGEAGAAAALQAAVRSVEPEVQLDAAWVAVERYPGCPGFLKLPAPLVWCIQQELDETWAAAGSGRGESAGAGAAGTGAGDHAAAVVPPSLQEQVEWLQQLGKVLAEELPSCKPFIF</sequence>
<evidence type="ECO:0000313" key="3">
    <source>
        <dbReference type="EMBL" id="PNW77752.1"/>
    </source>
</evidence>
<feature type="compositionally biased region" description="Gly residues" evidence="2">
    <location>
        <begin position="553"/>
        <end position="568"/>
    </location>
</feature>
<proteinExistence type="predicted"/>
<dbReference type="Gramene" id="PNW77752">
    <property type="protein sequence ID" value="PNW77752"/>
    <property type="gene ID" value="CHLRE_10g450200v5"/>
</dbReference>
<evidence type="ECO:0000256" key="1">
    <source>
        <dbReference type="ARBA" id="ARBA00004430"/>
    </source>
</evidence>